<keyword evidence="1" id="KW-1133">Transmembrane helix</keyword>
<dbReference type="RefSeq" id="WP_174582918.1">
    <property type="nucleotide sequence ID" value="NZ_CAJNOB010000006.1"/>
</dbReference>
<sequence length="65" mass="7599">MSHPTDRFPHRFPLFDPWLTRREQRLILFLLALTLAGGMMGLVRDRLFPPQCTLPDQVKDQPLTP</sequence>
<evidence type="ECO:0000256" key="1">
    <source>
        <dbReference type="SAM" id="Phobius"/>
    </source>
</evidence>
<name>A0A8J2BRY8_9BACT</name>
<reference evidence="2" key="1">
    <citation type="submission" date="2021-02" db="EMBL/GenBank/DDBJ databases">
        <authorList>
            <person name="Cremers G."/>
            <person name="Picone N."/>
        </authorList>
    </citation>
    <scope>NUCLEOTIDE SEQUENCE</scope>
    <source>
        <strain evidence="2">PQ17</strain>
    </source>
</reference>
<proteinExistence type="predicted"/>
<evidence type="ECO:0000313" key="2">
    <source>
        <dbReference type="EMBL" id="CAF0693588.1"/>
    </source>
</evidence>
<comment type="caution">
    <text evidence="2">The sequence shown here is derived from an EMBL/GenBank/DDBJ whole genome shotgun (WGS) entry which is preliminary data.</text>
</comment>
<evidence type="ECO:0000313" key="3">
    <source>
        <dbReference type="Proteomes" id="UP000663859"/>
    </source>
</evidence>
<gene>
    <name evidence="2" type="ORF">MPNT_140052</name>
</gene>
<dbReference type="EMBL" id="CAJNOB010000006">
    <property type="protein sequence ID" value="CAF0693588.1"/>
    <property type="molecule type" value="Genomic_DNA"/>
</dbReference>
<feature type="transmembrane region" description="Helical" evidence="1">
    <location>
        <begin position="26"/>
        <end position="43"/>
    </location>
</feature>
<dbReference type="Proteomes" id="UP000663859">
    <property type="component" value="Unassembled WGS sequence"/>
</dbReference>
<organism evidence="2 3">
    <name type="scientific">Candidatus Methylacidithermus pantelleriae</name>
    <dbReference type="NCBI Taxonomy" id="2744239"/>
    <lineage>
        <taxon>Bacteria</taxon>
        <taxon>Pseudomonadati</taxon>
        <taxon>Verrucomicrobiota</taxon>
        <taxon>Methylacidiphilae</taxon>
        <taxon>Methylacidiphilales</taxon>
        <taxon>Methylacidiphilaceae</taxon>
        <taxon>Candidatus Methylacidithermus</taxon>
    </lineage>
</organism>
<keyword evidence="1" id="KW-0812">Transmembrane</keyword>
<keyword evidence="3" id="KW-1185">Reference proteome</keyword>
<accession>A0A8J2BRY8</accession>
<keyword evidence="1" id="KW-0472">Membrane</keyword>
<dbReference type="AlphaFoldDB" id="A0A8J2BRY8"/>
<protein>
    <submittedName>
        <fullName evidence="2">Uncharacterized protein</fullName>
    </submittedName>
</protein>